<dbReference type="InterPro" id="IPR036388">
    <property type="entry name" value="WH-like_DNA-bd_sf"/>
</dbReference>
<name>A0ABM8I9H3_9BACE</name>
<proteinExistence type="predicted"/>
<dbReference type="InterPro" id="IPR019707">
    <property type="entry name" value="DUF2582"/>
</dbReference>
<gene>
    <name evidence="1" type="ORF">BSYN_09630</name>
</gene>
<reference evidence="1 2" key="1">
    <citation type="submission" date="2023-04" db="EMBL/GenBank/DDBJ databases">
        <title>Draft genome sequence of acteroides sedimenti strain YN3PY1.</title>
        <authorList>
            <person name="Yoshida N."/>
        </authorList>
    </citation>
    <scope>NUCLEOTIDE SEQUENCE [LARGE SCALE GENOMIC DNA]</scope>
    <source>
        <strain evidence="1 2">YN3PY1</strain>
    </source>
</reference>
<accession>A0ABM8I9H3</accession>
<organism evidence="1 2">
    <name type="scientific">Bacteroides sedimenti</name>
    <dbReference type="NCBI Taxonomy" id="2136147"/>
    <lineage>
        <taxon>Bacteria</taxon>
        <taxon>Pseudomonadati</taxon>
        <taxon>Bacteroidota</taxon>
        <taxon>Bacteroidia</taxon>
        <taxon>Bacteroidales</taxon>
        <taxon>Bacteroidaceae</taxon>
        <taxon>Bacteroides</taxon>
    </lineage>
</organism>
<evidence type="ECO:0000313" key="2">
    <source>
        <dbReference type="Proteomes" id="UP001496674"/>
    </source>
</evidence>
<sequence length="82" mass="9183">MNSVKFSVCLTKTIFKMLKEKAGNIAGQIWSALNETNGLTVKQVKKATKLIDKDLFLGLGWLLREDKISIKEVEGDLFIALK</sequence>
<dbReference type="Proteomes" id="UP001496674">
    <property type="component" value="Chromosome"/>
</dbReference>
<keyword evidence="2" id="KW-1185">Reference proteome</keyword>
<dbReference type="Gene3D" id="1.10.10.10">
    <property type="entry name" value="Winged helix-like DNA-binding domain superfamily/Winged helix DNA-binding domain"/>
    <property type="match status" value="1"/>
</dbReference>
<dbReference type="EMBL" id="AP028055">
    <property type="protein sequence ID" value="BEG98698.1"/>
    <property type="molecule type" value="Genomic_DNA"/>
</dbReference>
<evidence type="ECO:0008006" key="3">
    <source>
        <dbReference type="Google" id="ProtNLM"/>
    </source>
</evidence>
<evidence type="ECO:0000313" key="1">
    <source>
        <dbReference type="EMBL" id="BEG98698.1"/>
    </source>
</evidence>
<dbReference type="Pfam" id="PF10771">
    <property type="entry name" value="DUF2582"/>
    <property type="match status" value="1"/>
</dbReference>
<protein>
    <recommendedName>
        <fullName evidence="3">Winged helix-turn-helix domain-containing protein</fullName>
    </recommendedName>
</protein>